<gene>
    <name evidence="2" type="ORF">HYFRA_00006558</name>
</gene>
<dbReference type="EMBL" id="CAJVRL010000052">
    <property type="protein sequence ID" value="CAG8953669.1"/>
    <property type="molecule type" value="Genomic_DNA"/>
</dbReference>
<dbReference type="Proteomes" id="UP000696280">
    <property type="component" value="Unassembled WGS sequence"/>
</dbReference>
<name>A0A9N9KTK7_9HELO</name>
<protein>
    <submittedName>
        <fullName evidence="2">Uncharacterized protein</fullName>
    </submittedName>
</protein>
<comment type="caution">
    <text evidence="2">The sequence shown here is derived from an EMBL/GenBank/DDBJ whole genome shotgun (WGS) entry which is preliminary data.</text>
</comment>
<sequence length="161" mass="18227">MCIEPPPTTSLQQIQTHTKRKTRSILAQHSVLHPEAKQRSQPSYQITKMSTPTPQDSTTQGPTVQNPTTNAPTPRQTLVEIVKKSSSKISGQIERAELLLDQEGDSYKRWKENLNSNPENKRSAFVTKAIEIKETTELKSYLRSLEKQRLTEDRGTWGGNN</sequence>
<accession>A0A9N9KTK7</accession>
<feature type="region of interest" description="Disordered" evidence="1">
    <location>
        <begin position="1"/>
        <end position="75"/>
    </location>
</feature>
<reference evidence="2" key="1">
    <citation type="submission" date="2021-07" db="EMBL/GenBank/DDBJ databases">
        <authorList>
            <person name="Durling M."/>
        </authorList>
    </citation>
    <scope>NUCLEOTIDE SEQUENCE</scope>
</reference>
<evidence type="ECO:0000313" key="2">
    <source>
        <dbReference type="EMBL" id="CAG8953669.1"/>
    </source>
</evidence>
<evidence type="ECO:0000256" key="1">
    <source>
        <dbReference type="SAM" id="MobiDB-lite"/>
    </source>
</evidence>
<proteinExistence type="predicted"/>
<organism evidence="2 3">
    <name type="scientific">Hymenoscyphus fraxineus</name>
    <dbReference type="NCBI Taxonomy" id="746836"/>
    <lineage>
        <taxon>Eukaryota</taxon>
        <taxon>Fungi</taxon>
        <taxon>Dikarya</taxon>
        <taxon>Ascomycota</taxon>
        <taxon>Pezizomycotina</taxon>
        <taxon>Leotiomycetes</taxon>
        <taxon>Helotiales</taxon>
        <taxon>Helotiaceae</taxon>
        <taxon>Hymenoscyphus</taxon>
    </lineage>
</organism>
<keyword evidence="3" id="KW-1185">Reference proteome</keyword>
<evidence type="ECO:0000313" key="3">
    <source>
        <dbReference type="Proteomes" id="UP000696280"/>
    </source>
</evidence>
<dbReference type="OrthoDB" id="10493199at2759"/>
<feature type="compositionally biased region" description="Polar residues" evidence="1">
    <location>
        <begin position="39"/>
        <end position="75"/>
    </location>
</feature>
<dbReference type="AlphaFoldDB" id="A0A9N9KTK7"/>